<dbReference type="SUPFAM" id="SSF141255">
    <property type="entry name" value="YccV-like"/>
    <property type="match status" value="1"/>
</dbReference>
<proteinExistence type="predicted"/>
<keyword evidence="4" id="KW-1185">Reference proteome</keyword>
<dbReference type="EMBL" id="FXWH01000001">
    <property type="protein sequence ID" value="SMQ64842.1"/>
    <property type="molecule type" value="Genomic_DNA"/>
</dbReference>
<dbReference type="RefSeq" id="WP_086434226.1">
    <property type="nucleotide sequence ID" value="NZ_FXWH01000001.1"/>
</dbReference>
<accession>A0A1Y6EWF0</accession>
<evidence type="ECO:0000313" key="3">
    <source>
        <dbReference type="EMBL" id="SMQ64842.1"/>
    </source>
</evidence>
<dbReference type="AlphaFoldDB" id="A0A1Y6EWF0"/>
<keyword evidence="3" id="KW-0346">Stress response</keyword>
<gene>
    <name evidence="3" type="ORF">SAMN06297229_1117</name>
</gene>
<dbReference type="NCBIfam" id="TIGR02097">
    <property type="entry name" value="yccV"/>
    <property type="match status" value="1"/>
</dbReference>
<protein>
    <recommendedName>
        <fullName evidence="1">Heat shock protein HspQ</fullName>
    </recommendedName>
</protein>
<organism evidence="3 4">
    <name type="scientific">Pseudidiomarina planktonica</name>
    <dbReference type="NCBI Taxonomy" id="1323738"/>
    <lineage>
        <taxon>Bacteria</taxon>
        <taxon>Pseudomonadati</taxon>
        <taxon>Pseudomonadota</taxon>
        <taxon>Gammaproteobacteria</taxon>
        <taxon>Alteromonadales</taxon>
        <taxon>Idiomarinaceae</taxon>
        <taxon>Pseudidiomarina</taxon>
    </lineage>
</organism>
<dbReference type="PANTHER" id="PTHR48439">
    <property type="entry name" value="HEMIMETHYLATED DNA-BINDING DOMAIN-CONTAINING PROTEIN"/>
    <property type="match status" value="1"/>
</dbReference>
<dbReference type="InterPro" id="IPR053189">
    <property type="entry name" value="Clp_protease_adapter_ClpF"/>
</dbReference>
<reference evidence="4" key="1">
    <citation type="submission" date="2017-04" db="EMBL/GenBank/DDBJ databases">
        <authorList>
            <person name="Varghese N."/>
            <person name="Submissions S."/>
        </authorList>
    </citation>
    <scope>NUCLEOTIDE SEQUENCE [LARGE SCALE GENOMIC DNA]</scope>
</reference>
<dbReference type="InterPro" id="IPR011722">
    <property type="entry name" value="Hemimethylated_DNA-bd_dom"/>
</dbReference>
<dbReference type="PANTHER" id="PTHR48439:SF1">
    <property type="entry name" value="HEMIMETHYLATED DNA-BINDING DOMAIN-CONTAINING PROTEIN"/>
    <property type="match status" value="1"/>
</dbReference>
<dbReference type="SMART" id="SM00992">
    <property type="entry name" value="YccV-like"/>
    <property type="match status" value="1"/>
</dbReference>
<name>A0A1Y6EWF0_9GAMM</name>
<dbReference type="OrthoDB" id="9806050at2"/>
<evidence type="ECO:0000313" key="4">
    <source>
        <dbReference type="Proteomes" id="UP000194450"/>
    </source>
</evidence>
<sequence>MVTAKFAIGQLVTHSLYGYRGVIIDADPEFCLSDDWYDRMAKSRPAKHQPWYHVLVNNSSIQTYVAEYNLMPDISDAKIQHPLVNTFFHSFQQGSYRLDEPMN</sequence>
<dbReference type="GO" id="GO:0003677">
    <property type="term" value="F:DNA binding"/>
    <property type="evidence" value="ECO:0007669"/>
    <property type="project" value="UniProtKB-UniRule"/>
</dbReference>
<dbReference type="Pfam" id="PF08755">
    <property type="entry name" value="YccV-like"/>
    <property type="match status" value="1"/>
</dbReference>
<dbReference type="Proteomes" id="UP000194450">
    <property type="component" value="Unassembled WGS sequence"/>
</dbReference>
<feature type="domain" description="Hemimethylated DNA-binding" evidence="2">
    <location>
        <begin position="3"/>
        <end position="99"/>
    </location>
</feature>
<dbReference type="InterPro" id="IPR036623">
    <property type="entry name" value="Hemimethylated_DNA-bd_sf"/>
</dbReference>
<evidence type="ECO:0000256" key="1">
    <source>
        <dbReference type="NCBIfam" id="TIGR02097"/>
    </source>
</evidence>
<dbReference type="Gene3D" id="2.30.30.390">
    <property type="entry name" value="Hemimethylated DNA-binding domain"/>
    <property type="match status" value="1"/>
</dbReference>
<evidence type="ECO:0000259" key="2">
    <source>
        <dbReference type="SMART" id="SM00992"/>
    </source>
</evidence>